<name>A0ABT7PKI6_9BACT</name>
<dbReference type="SUPFAM" id="SSF52317">
    <property type="entry name" value="Class I glutamine amidotransferase-like"/>
    <property type="match status" value="1"/>
</dbReference>
<dbReference type="Pfam" id="PF06283">
    <property type="entry name" value="ThuA"/>
    <property type="match status" value="1"/>
</dbReference>
<evidence type="ECO:0000313" key="2">
    <source>
        <dbReference type="EMBL" id="MDM4016711.1"/>
    </source>
</evidence>
<dbReference type="Gene3D" id="3.40.50.850">
    <property type="entry name" value="Isochorismatase-like"/>
    <property type="match status" value="1"/>
</dbReference>
<evidence type="ECO:0000313" key="3">
    <source>
        <dbReference type="Proteomes" id="UP001239462"/>
    </source>
</evidence>
<keyword evidence="3" id="KW-1185">Reference proteome</keyword>
<protein>
    <submittedName>
        <fullName evidence="2">ThuA domain-containing protein</fullName>
    </submittedName>
</protein>
<dbReference type="InterPro" id="IPR029010">
    <property type="entry name" value="ThuA-like"/>
</dbReference>
<reference evidence="2 3" key="1">
    <citation type="submission" date="2023-06" db="EMBL/GenBank/DDBJ databases">
        <title>Roseiconus lacunae JC819 isolated from Gulf of Mannar region, Tamil Nadu.</title>
        <authorList>
            <person name="Pk S."/>
            <person name="Ch S."/>
            <person name="Ch V.R."/>
        </authorList>
    </citation>
    <scope>NUCLEOTIDE SEQUENCE [LARGE SCALE GENOMIC DNA]</scope>
    <source>
        <strain evidence="2 3">JC819</strain>
    </source>
</reference>
<dbReference type="EMBL" id="JASZZN010000010">
    <property type="protein sequence ID" value="MDM4016711.1"/>
    <property type="molecule type" value="Genomic_DNA"/>
</dbReference>
<dbReference type="InterPro" id="IPR029062">
    <property type="entry name" value="Class_I_gatase-like"/>
</dbReference>
<accession>A0ABT7PKI6</accession>
<comment type="caution">
    <text evidence="2">The sequence shown here is derived from an EMBL/GenBank/DDBJ whole genome shotgun (WGS) entry which is preliminary data.</text>
</comment>
<organism evidence="2 3">
    <name type="scientific">Roseiconus lacunae</name>
    <dbReference type="NCBI Taxonomy" id="2605694"/>
    <lineage>
        <taxon>Bacteria</taxon>
        <taxon>Pseudomonadati</taxon>
        <taxon>Planctomycetota</taxon>
        <taxon>Planctomycetia</taxon>
        <taxon>Pirellulales</taxon>
        <taxon>Pirellulaceae</taxon>
        <taxon>Roseiconus</taxon>
    </lineage>
</organism>
<dbReference type="RefSeq" id="WP_289164355.1">
    <property type="nucleotide sequence ID" value="NZ_JASZZN010000010.1"/>
</dbReference>
<dbReference type="Proteomes" id="UP001239462">
    <property type="component" value="Unassembled WGS sequence"/>
</dbReference>
<dbReference type="Gene3D" id="3.40.50.880">
    <property type="match status" value="1"/>
</dbReference>
<dbReference type="InterPro" id="IPR036380">
    <property type="entry name" value="Isochorismatase-like_sf"/>
</dbReference>
<feature type="domain" description="ThuA-like" evidence="1">
    <location>
        <begin position="335"/>
        <end position="529"/>
    </location>
</feature>
<evidence type="ECO:0000259" key="1">
    <source>
        <dbReference type="Pfam" id="PF06283"/>
    </source>
</evidence>
<gene>
    <name evidence="2" type="ORF">QTN89_14795</name>
</gene>
<proteinExistence type="predicted"/>
<dbReference type="SUPFAM" id="SSF52499">
    <property type="entry name" value="Isochorismatase-like hydrolases"/>
    <property type="match status" value="1"/>
</dbReference>
<sequence>MITIKLRVFFIASVVLLGITGSRKNWAQPSTTSIKSVLNVQLRSQRLQDSQPIYRPVIDSQSWQANKTAVIVCDMWDSHHCYRAVKRATELAPRMNAFLDTVREQGATIIHAPSGCMSAYQDHPARKRAAEISKAVPLPAGINQWCYSIDREADEDYPIDQSDGGEDDAPEEHEAWRQQLIRQGRNPRSPWKKQMDALTIDASCDFISDRGDEIWSLLKQRSIDNVMLVGVHTNMCVLGRPFGLRQLAKNHVNVALVRDLTDTMYNPAAKPFVNHFTGTDLVIDYIERTVCPTISSEQILGGSAFRFSSDTRPTIVMMIGESEYATAETLPRYALENLGKTFRVRYVLEHHDRDNHFVGLDGLDEADLLVVSVRRKPLPGEQLQRVRDYISAGKSVLGIRTASHAFCLRNSAPPEGLVDWPEFDREVFGGNYTNHHPNTLSSKVFPAAPLPQQSPLARGIEIRPFRQGGSLYKVRPLVSTATVLAIGRAEGVGDEPVAWAYTRVDGGQSFYTSLGHRQDFRTDEFIELLDQVIKTYSGVGNTH</sequence>